<dbReference type="InterPro" id="IPR029058">
    <property type="entry name" value="AB_hydrolase_fold"/>
</dbReference>
<dbReference type="PRINTS" id="PR00111">
    <property type="entry name" value="ABHYDROLASE"/>
</dbReference>
<keyword evidence="5" id="KW-1185">Reference proteome</keyword>
<keyword evidence="1 4" id="KW-0378">Hydrolase</keyword>
<dbReference type="PANTHER" id="PTHR43798">
    <property type="entry name" value="MONOACYLGLYCEROL LIPASE"/>
    <property type="match status" value="1"/>
</dbReference>
<feature type="domain" description="AB hydrolase-1" evidence="3">
    <location>
        <begin position="56"/>
        <end position="183"/>
    </location>
</feature>
<reference evidence="4 5" key="1">
    <citation type="submission" date="2019-04" db="EMBL/GenBank/DDBJ databases">
        <title>Natronospirillum operosus gen. nov., sp. nov., a haloalkaliphilic satellite isolated from decaying biomass of laboratory culture of cyanobacterium Geitlerinema sp. and proposal of Natronospirillaceae fam. nov. and Saccharospirillaceae fam. nov.</title>
        <authorList>
            <person name="Kevbrin V."/>
            <person name="Boltyanskaya Y."/>
            <person name="Koziaeva V."/>
            <person name="Grouzdev D.S."/>
            <person name="Park M."/>
            <person name="Cho J."/>
        </authorList>
    </citation>
    <scope>NUCLEOTIDE SEQUENCE [LARGE SCALE GENOMIC DNA]</scope>
    <source>
        <strain evidence="4 5">G-116</strain>
    </source>
</reference>
<dbReference type="OrthoDB" id="9773293at2"/>
<dbReference type="InterPro" id="IPR000073">
    <property type="entry name" value="AB_hydrolase_1"/>
</dbReference>
<organism evidence="4 5">
    <name type="scientific">Natronospirillum operosum</name>
    <dbReference type="NCBI Taxonomy" id="2759953"/>
    <lineage>
        <taxon>Bacteria</taxon>
        <taxon>Pseudomonadati</taxon>
        <taxon>Pseudomonadota</taxon>
        <taxon>Gammaproteobacteria</taxon>
        <taxon>Oceanospirillales</taxon>
        <taxon>Natronospirillaceae</taxon>
        <taxon>Natronospirillum</taxon>
    </lineage>
</organism>
<evidence type="ECO:0000256" key="1">
    <source>
        <dbReference type="ARBA" id="ARBA00022801"/>
    </source>
</evidence>
<dbReference type="GO" id="GO:0016787">
    <property type="term" value="F:hydrolase activity"/>
    <property type="evidence" value="ECO:0007669"/>
    <property type="project" value="UniProtKB-KW"/>
</dbReference>
<dbReference type="Proteomes" id="UP000297475">
    <property type="component" value="Unassembled WGS sequence"/>
</dbReference>
<evidence type="ECO:0000256" key="2">
    <source>
        <dbReference type="SAM" id="SignalP"/>
    </source>
</evidence>
<evidence type="ECO:0000313" key="4">
    <source>
        <dbReference type="EMBL" id="TGG94942.1"/>
    </source>
</evidence>
<dbReference type="PANTHER" id="PTHR43798:SF31">
    <property type="entry name" value="AB HYDROLASE SUPERFAMILY PROTEIN YCLE"/>
    <property type="match status" value="1"/>
</dbReference>
<dbReference type="RefSeq" id="WP_135480195.1">
    <property type="nucleotide sequence ID" value="NZ_SRMF01000001.1"/>
</dbReference>
<dbReference type="InterPro" id="IPR050266">
    <property type="entry name" value="AB_hydrolase_sf"/>
</dbReference>
<comment type="caution">
    <text evidence="4">The sequence shown here is derived from an EMBL/GenBank/DDBJ whole genome shotgun (WGS) entry which is preliminary data.</text>
</comment>
<keyword evidence="2" id="KW-0732">Signal</keyword>
<dbReference type="SUPFAM" id="SSF53474">
    <property type="entry name" value="alpha/beta-Hydrolases"/>
    <property type="match status" value="1"/>
</dbReference>
<feature type="chain" id="PRO_5021227565" evidence="2">
    <location>
        <begin position="33"/>
        <end position="311"/>
    </location>
</feature>
<feature type="signal peptide" evidence="2">
    <location>
        <begin position="1"/>
        <end position="32"/>
    </location>
</feature>
<dbReference type="Gene3D" id="3.40.50.1820">
    <property type="entry name" value="alpha/beta hydrolase"/>
    <property type="match status" value="1"/>
</dbReference>
<dbReference type="GO" id="GO:0016020">
    <property type="term" value="C:membrane"/>
    <property type="evidence" value="ECO:0007669"/>
    <property type="project" value="TreeGrafter"/>
</dbReference>
<dbReference type="AlphaFoldDB" id="A0A4Z0W9X2"/>
<accession>A0A4Z0W9X2</accession>
<proteinExistence type="predicted"/>
<dbReference type="Pfam" id="PF00561">
    <property type="entry name" value="Abhydrolase_1"/>
    <property type="match status" value="1"/>
</dbReference>
<dbReference type="EMBL" id="SRMF01000001">
    <property type="protein sequence ID" value="TGG94942.1"/>
    <property type="molecule type" value="Genomic_DNA"/>
</dbReference>
<name>A0A4Z0W9X2_9GAMM</name>
<evidence type="ECO:0000259" key="3">
    <source>
        <dbReference type="Pfam" id="PF00561"/>
    </source>
</evidence>
<gene>
    <name evidence="4" type="ORF">E4656_00485</name>
</gene>
<sequence length="311" mass="34563">MKQGTIIICKARLLALIATGCLLALLSAYSQAHTDSGHIDVNGLSYYYEIHGEGEPLLLVHGGLGSLDMFEPILPILTASRQVIGVDLQGHGRTALGERPIIYEDMGNDMAALLTELGYDQVDVMGYSMGGAVALRLAIQHPGLVRRLVSVSAGFAHPDGTYPEIIAQQEMIGAEMAEAMQGTPMYESYMELAPNPEDFPRLLDRMGELMDRPFDWSEDIRRLGMPVMLIYGDSDMQRPEHIVEFYQLLGGGLQDAGWQRENMSQNRLAILPNFTHYDIFLAPELARTALPFLNGEYEFRNWGEQEREAGN</sequence>
<protein>
    <submittedName>
        <fullName evidence="4">Alpha/beta hydrolase</fullName>
    </submittedName>
</protein>
<evidence type="ECO:0000313" key="5">
    <source>
        <dbReference type="Proteomes" id="UP000297475"/>
    </source>
</evidence>